<organism evidence="8">
    <name type="scientific">hydrothermal vent metagenome</name>
    <dbReference type="NCBI Taxonomy" id="652676"/>
    <lineage>
        <taxon>unclassified sequences</taxon>
        <taxon>metagenomes</taxon>
        <taxon>ecological metagenomes</taxon>
    </lineage>
</organism>
<dbReference type="EMBL" id="UOFQ01000134">
    <property type="protein sequence ID" value="VAW89446.1"/>
    <property type="molecule type" value="Genomic_DNA"/>
</dbReference>
<dbReference type="NCBIfam" id="NF004905">
    <property type="entry name" value="PRK06265.1-5"/>
    <property type="match status" value="1"/>
</dbReference>
<feature type="transmembrane region" description="Helical" evidence="7">
    <location>
        <begin position="130"/>
        <end position="153"/>
    </location>
</feature>
<keyword evidence="2" id="KW-0813">Transport</keyword>
<keyword evidence="6 7" id="KW-0472">Membrane</keyword>
<dbReference type="Pfam" id="PF01891">
    <property type="entry name" value="CbiM"/>
    <property type="match status" value="1"/>
</dbReference>
<feature type="transmembrane region" description="Helical" evidence="7">
    <location>
        <begin position="39"/>
        <end position="56"/>
    </location>
</feature>
<accession>A0A3B1A9E1</accession>
<dbReference type="PANTHER" id="PTHR34229">
    <property type="entry name" value="METAL TRANSPORT PROTEIN HI_1621-RELATED"/>
    <property type="match status" value="1"/>
</dbReference>
<keyword evidence="5 7" id="KW-1133">Transmembrane helix</keyword>
<dbReference type="Gene3D" id="1.10.1760.20">
    <property type="match status" value="1"/>
</dbReference>
<comment type="subcellular location">
    <subcellularLocation>
        <location evidence="1">Cell membrane</location>
        <topology evidence="1">Multi-pass membrane protein</topology>
    </subcellularLocation>
</comment>
<proteinExistence type="predicted"/>
<feature type="transmembrane region" description="Helical" evidence="7">
    <location>
        <begin position="165"/>
        <end position="190"/>
    </location>
</feature>
<sequence length="224" mass="23230">MHISDGILSAPVLIAGFIGTVAVAAYTLRQLDLDDIPKVSVITSVFFVASLIHVPIGPSSVHLILGGLVGVVLGMRAFPAIMLGIILQTILFGHGGVTVIGVNTMMLGGGGLMAYAVWQLRHHFNIKKKEMIFGGLAGAMGIFSSGIVLALSLVTTGEEFIATAWYTLIAHIPVMIIEALVVGSCAAFLAKVKPDALAGQLPLATAVTATATETTKPSNEDSPK</sequence>
<evidence type="ECO:0000256" key="5">
    <source>
        <dbReference type="ARBA" id="ARBA00022989"/>
    </source>
</evidence>
<dbReference type="PANTHER" id="PTHR34229:SF1">
    <property type="entry name" value="METAL TRANSPORT PROTEIN HI_1621-RELATED"/>
    <property type="match status" value="1"/>
</dbReference>
<evidence type="ECO:0000256" key="1">
    <source>
        <dbReference type="ARBA" id="ARBA00004651"/>
    </source>
</evidence>
<dbReference type="GO" id="GO:0005886">
    <property type="term" value="C:plasma membrane"/>
    <property type="evidence" value="ECO:0007669"/>
    <property type="project" value="UniProtKB-SubCell"/>
</dbReference>
<dbReference type="InterPro" id="IPR002751">
    <property type="entry name" value="CbiM/NikMN"/>
</dbReference>
<evidence type="ECO:0000313" key="8">
    <source>
        <dbReference type="EMBL" id="VAW89446.1"/>
    </source>
</evidence>
<feature type="transmembrane region" description="Helical" evidence="7">
    <location>
        <begin position="97"/>
        <end position="118"/>
    </location>
</feature>
<feature type="transmembrane region" description="Helical" evidence="7">
    <location>
        <begin position="63"/>
        <end position="91"/>
    </location>
</feature>
<protein>
    <submittedName>
        <fullName evidence="8">Substrate-specific component NikM of nickel ECF transporter</fullName>
    </submittedName>
</protein>
<keyword evidence="4 7" id="KW-0812">Transmembrane</keyword>
<evidence type="ECO:0000256" key="6">
    <source>
        <dbReference type="ARBA" id="ARBA00023136"/>
    </source>
</evidence>
<gene>
    <name evidence="8" type="ORF">MNBD_GAMMA17-102</name>
</gene>
<dbReference type="AlphaFoldDB" id="A0A3B1A9E1"/>
<evidence type="ECO:0000256" key="3">
    <source>
        <dbReference type="ARBA" id="ARBA00022475"/>
    </source>
</evidence>
<keyword evidence="3" id="KW-1003">Cell membrane</keyword>
<evidence type="ECO:0000256" key="4">
    <source>
        <dbReference type="ARBA" id="ARBA00022692"/>
    </source>
</evidence>
<feature type="transmembrane region" description="Helical" evidence="7">
    <location>
        <begin position="7"/>
        <end position="27"/>
    </location>
</feature>
<evidence type="ECO:0000256" key="2">
    <source>
        <dbReference type="ARBA" id="ARBA00022448"/>
    </source>
</evidence>
<dbReference type="GO" id="GO:0000041">
    <property type="term" value="P:transition metal ion transport"/>
    <property type="evidence" value="ECO:0007669"/>
    <property type="project" value="InterPro"/>
</dbReference>
<reference evidence="8" key="1">
    <citation type="submission" date="2018-06" db="EMBL/GenBank/DDBJ databases">
        <authorList>
            <person name="Zhirakovskaya E."/>
        </authorList>
    </citation>
    <scope>NUCLEOTIDE SEQUENCE</scope>
</reference>
<evidence type="ECO:0000256" key="7">
    <source>
        <dbReference type="SAM" id="Phobius"/>
    </source>
</evidence>
<name>A0A3B1A9E1_9ZZZZ</name>